<name>A0ABT6TD92_9BACL</name>
<dbReference type="InterPro" id="IPR045886">
    <property type="entry name" value="ThiF/MoeB/HesA"/>
</dbReference>
<evidence type="ECO:0000259" key="1">
    <source>
        <dbReference type="Pfam" id="PF00899"/>
    </source>
</evidence>
<proteinExistence type="predicted"/>
<organism evidence="2 3">
    <name type="scientific">Cohnella hashimotonis</name>
    <dbReference type="NCBI Taxonomy" id="2826895"/>
    <lineage>
        <taxon>Bacteria</taxon>
        <taxon>Bacillati</taxon>
        <taxon>Bacillota</taxon>
        <taxon>Bacilli</taxon>
        <taxon>Bacillales</taxon>
        <taxon>Paenibacillaceae</taxon>
        <taxon>Cohnella</taxon>
    </lineage>
</organism>
<keyword evidence="3" id="KW-1185">Reference proteome</keyword>
<dbReference type="PANTHER" id="PTHR10953">
    <property type="entry name" value="UBIQUITIN-ACTIVATING ENZYME E1"/>
    <property type="match status" value="1"/>
</dbReference>
<protein>
    <submittedName>
        <fullName evidence="2">ThiF family adenylyltransferase</fullName>
    </submittedName>
</protein>
<dbReference type="InterPro" id="IPR035985">
    <property type="entry name" value="Ubiquitin-activating_enz"/>
</dbReference>
<dbReference type="GO" id="GO:0016779">
    <property type="term" value="F:nucleotidyltransferase activity"/>
    <property type="evidence" value="ECO:0007669"/>
    <property type="project" value="UniProtKB-KW"/>
</dbReference>
<evidence type="ECO:0000313" key="2">
    <source>
        <dbReference type="EMBL" id="MDI4644792.1"/>
    </source>
</evidence>
<reference evidence="2" key="1">
    <citation type="submission" date="2023-04" db="EMBL/GenBank/DDBJ databases">
        <title>Comparative genomic analysis of Cohnella hashimotonis sp. nov., isolated from the International Space Station.</title>
        <authorList>
            <person name="Venkateswaran K."/>
            <person name="Simpson A."/>
        </authorList>
    </citation>
    <scope>NUCLEOTIDE SEQUENCE</scope>
    <source>
        <strain evidence="2">F6_2S_P_1</strain>
    </source>
</reference>
<sequence length="360" mass="38376">MTDSFTEGAADGNARYADRYARQTRFAPFGVEGQARLSAKTAAIVGVGALGCVSANHLSRAGIGRLILIDRDVVEPTNLQRQLLYDESDAAQGTPKAVAAARRLSAINGDVAYKSYAVDLNAGNVETLLADADLVVDGTDSFGIRYLLNEWSVKHGKPWIYGAAVGASGMTMTIRPGTGGPCLRCLFPQPPRGGTLDTCETAGVLGPIVDLIASVQSMEAIKLLAGHEEALHGALLQTDLWHTGWQQLGIAGARRLDCPVCGGERRFEWLDGDAAEPLTASLCGRRTVQVSPAASDASLDLPLLAARWAPLGRIELHDYLLRLRRDDGIAFALFPDGRALVSGTDDPVRARRLYAELIGE</sequence>
<dbReference type="SUPFAM" id="SSF69572">
    <property type="entry name" value="Activating enzymes of the ubiquitin-like proteins"/>
    <property type="match status" value="1"/>
</dbReference>
<keyword evidence="2" id="KW-0808">Transferase</keyword>
<comment type="caution">
    <text evidence="2">The sequence shown here is derived from an EMBL/GenBank/DDBJ whole genome shotgun (WGS) entry which is preliminary data.</text>
</comment>
<evidence type="ECO:0000313" key="3">
    <source>
        <dbReference type="Proteomes" id="UP001161691"/>
    </source>
</evidence>
<dbReference type="InterPro" id="IPR000594">
    <property type="entry name" value="ThiF_NAD_FAD-bd"/>
</dbReference>
<dbReference type="RefSeq" id="WP_282907774.1">
    <property type="nucleotide sequence ID" value="NZ_JAGRPV010000001.1"/>
</dbReference>
<accession>A0ABT6TD92</accession>
<gene>
    <name evidence="2" type="ORF">KB449_07440</name>
</gene>
<dbReference type="Pfam" id="PF00899">
    <property type="entry name" value="ThiF"/>
    <property type="match status" value="1"/>
</dbReference>
<feature type="domain" description="THIF-type NAD/FAD binding fold" evidence="1">
    <location>
        <begin position="20"/>
        <end position="259"/>
    </location>
</feature>
<dbReference type="Gene3D" id="3.40.50.720">
    <property type="entry name" value="NAD(P)-binding Rossmann-like Domain"/>
    <property type="match status" value="1"/>
</dbReference>
<dbReference type="EMBL" id="JAGRPV010000001">
    <property type="protein sequence ID" value="MDI4644792.1"/>
    <property type="molecule type" value="Genomic_DNA"/>
</dbReference>
<keyword evidence="2" id="KW-0548">Nucleotidyltransferase</keyword>
<dbReference type="CDD" id="cd00757">
    <property type="entry name" value="ThiF_MoeB_HesA_family"/>
    <property type="match status" value="1"/>
</dbReference>
<dbReference type="PANTHER" id="PTHR10953:SF102">
    <property type="entry name" value="ADENYLYLTRANSFERASE AND SULFURTRANSFERASE MOCS3"/>
    <property type="match status" value="1"/>
</dbReference>
<dbReference type="Proteomes" id="UP001161691">
    <property type="component" value="Unassembled WGS sequence"/>
</dbReference>